<evidence type="ECO:0000313" key="2">
    <source>
        <dbReference type="Proteomes" id="UP000655443"/>
    </source>
</evidence>
<evidence type="ECO:0000313" key="1">
    <source>
        <dbReference type="EMBL" id="GHE14405.1"/>
    </source>
</evidence>
<organism evidence="1 2">
    <name type="scientific">Streptomyces alanosinicus</name>
    <dbReference type="NCBI Taxonomy" id="68171"/>
    <lineage>
        <taxon>Bacteria</taxon>
        <taxon>Bacillati</taxon>
        <taxon>Actinomycetota</taxon>
        <taxon>Actinomycetes</taxon>
        <taxon>Kitasatosporales</taxon>
        <taxon>Streptomycetaceae</taxon>
        <taxon>Streptomyces</taxon>
    </lineage>
</organism>
<proteinExistence type="predicted"/>
<dbReference type="Proteomes" id="UP000655443">
    <property type="component" value="Unassembled WGS sequence"/>
</dbReference>
<protein>
    <submittedName>
        <fullName evidence="1">Uncharacterized protein</fullName>
    </submittedName>
</protein>
<sequence>MRLPRLSEAEVRIGVDQLTAGGPKSSGDGRIGHMRADGLASWCATQTQDPRSRQAPSLYLRAEGGTDGGPCSGVLALHQEPGGLGRVAARCGLARAPAGGTG</sequence>
<name>A0A918YRW9_9ACTN</name>
<keyword evidence="2" id="KW-1185">Reference proteome</keyword>
<dbReference type="AlphaFoldDB" id="A0A918YRW9"/>
<reference evidence="1" key="2">
    <citation type="submission" date="2020-09" db="EMBL/GenBank/DDBJ databases">
        <authorList>
            <person name="Sun Q."/>
            <person name="Ohkuma M."/>
        </authorList>
    </citation>
    <scope>NUCLEOTIDE SEQUENCE</scope>
    <source>
        <strain evidence="1">JCM 4714</strain>
    </source>
</reference>
<gene>
    <name evidence="1" type="ORF">GCM10010339_84950</name>
</gene>
<comment type="caution">
    <text evidence="1">The sequence shown here is derived from an EMBL/GenBank/DDBJ whole genome shotgun (WGS) entry which is preliminary data.</text>
</comment>
<accession>A0A918YRW9</accession>
<reference evidence="1" key="1">
    <citation type="journal article" date="2014" name="Int. J. Syst. Evol. Microbiol.">
        <title>Complete genome sequence of Corynebacterium casei LMG S-19264T (=DSM 44701T), isolated from a smear-ripened cheese.</title>
        <authorList>
            <consortium name="US DOE Joint Genome Institute (JGI-PGF)"/>
            <person name="Walter F."/>
            <person name="Albersmeier A."/>
            <person name="Kalinowski J."/>
            <person name="Ruckert C."/>
        </authorList>
    </citation>
    <scope>NUCLEOTIDE SEQUENCE</scope>
    <source>
        <strain evidence="1">JCM 4714</strain>
    </source>
</reference>
<dbReference type="EMBL" id="BMVG01000049">
    <property type="protein sequence ID" value="GHE14405.1"/>
    <property type="molecule type" value="Genomic_DNA"/>
</dbReference>